<organism evidence="3">
    <name type="scientific">Arcella intermedia</name>
    <dbReference type="NCBI Taxonomy" id="1963864"/>
    <lineage>
        <taxon>Eukaryota</taxon>
        <taxon>Amoebozoa</taxon>
        <taxon>Tubulinea</taxon>
        <taxon>Elardia</taxon>
        <taxon>Arcellinida</taxon>
        <taxon>Sphaerothecina</taxon>
        <taxon>Arcellidae</taxon>
        <taxon>Arcella</taxon>
    </lineage>
</organism>
<proteinExistence type="predicted"/>
<feature type="domain" description="MD-2-related lipid-recognition" evidence="2">
    <location>
        <begin position="3"/>
        <end position="146"/>
    </location>
</feature>
<accession>A0A6B2LMM7</accession>
<dbReference type="GO" id="GO:0006689">
    <property type="term" value="P:ganglioside catabolic process"/>
    <property type="evidence" value="ECO:0007669"/>
    <property type="project" value="InterPro"/>
</dbReference>
<dbReference type="GO" id="GO:0005319">
    <property type="term" value="F:lipid transporter activity"/>
    <property type="evidence" value="ECO:0007669"/>
    <property type="project" value="TreeGrafter"/>
</dbReference>
<dbReference type="InterPro" id="IPR003172">
    <property type="entry name" value="ML_dom"/>
</dbReference>
<protein>
    <recommendedName>
        <fullName evidence="2">MD-2-related lipid-recognition domain-containing protein</fullName>
    </recommendedName>
</protein>
<keyword evidence="1" id="KW-0732">Signal</keyword>
<dbReference type="InterPro" id="IPR036846">
    <property type="entry name" value="GM2-AP_sf"/>
</dbReference>
<dbReference type="EMBL" id="GIBP01009121">
    <property type="protein sequence ID" value="NDV38090.1"/>
    <property type="molecule type" value="Transcribed_RNA"/>
</dbReference>
<dbReference type="GO" id="GO:0009898">
    <property type="term" value="C:cytoplasmic side of plasma membrane"/>
    <property type="evidence" value="ECO:0007669"/>
    <property type="project" value="TreeGrafter"/>
</dbReference>
<evidence type="ECO:0000259" key="2">
    <source>
        <dbReference type="Pfam" id="PF02221"/>
    </source>
</evidence>
<dbReference type="InterPro" id="IPR028996">
    <property type="entry name" value="GM2-AP"/>
</dbReference>
<dbReference type="GO" id="GO:0008047">
    <property type="term" value="F:enzyme activator activity"/>
    <property type="evidence" value="ECO:0007669"/>
    <property type="project" value="InterPro"/>
</dbReference>
<evidence type="ECO:0000256" key="1">
    <source>
        <dbReference type="ARBA" id="ARBA00022729"/>
    </source>
</evidence>
<reference evidence="3" key="1">
    <citation type="journal article" date="2020" name="J. Eukaryot. Microbiol.">
        <title>De novo Sequencing, Assembly and Annotation of the Transcriptome for the Free-Living Testate Amoeba Arcella intermedia.</title>
        <authorList>
            <person name="Ribeiro G.M."/>
            <person name="Porfirio-Sousa A.L."/>
            <person name="Maurer-Alcala X.X."/>
            <person name="Katz L.A."/>
            <person name="Lahr D.J.G."/>
        </authorList>
    </citation>
    <scope>NUCLEOTIDE SEQUENCE</scope>
</reference>
<name>A0A6B2LMM7_9EUKA</name>
<dbReference type="Pfam" id="PF02221">
    <property type="entry name" value="E1_DerP2_DerF2"/>
    <property type="match status" value="1"/>
</dbReference>
<dbReference type="AlphaFoldDB" id="A0A6B2LMM7"/>
<dbReference type="PANTHER" id="PTHR17357">
    <property type="entry name" value="GM2 GANGLIOSIDE ACTIVATOR PROTEIN"/>
    <property type="match status" value="1"/>
</dbReference>
<dbReference type="Gene3D" id="2.70.220.10">
    <property type="entry name" value="Ganglioside GM2 activator"/>
    <property type="match status" value="1"/>
</dbReference>
<dbReference type="PANTHER" id="PTHR17357:SF0">
    <property type="entry name" value="GANGLIOSIDE GM2 ACTIVATOR"/>
    <property type="match status" value="1"/>
</dbReference>
<sequence length="149" mass="15627">MALNIQPDPVVLGGNITAYAAVTVGQPLTSTGGKISLTIEKNTLGVWIEVPCIDGVGSCDYAAADLCTRLADAAKDPNTLAILKKYNLPVACPVAAGNYQIPSSDPLNVHVKNPNLSWLTNGDFYLKADAFDANGNENGCLEVYVSLTT</sequence>
<evidence type="ECO:0000313" key="3">
    <source>
        <dbReference type="EMBL" id="NDV38090.1"/>
    </source>
</evidence>
<dbReference type="SUPFAM" id="SSF63707">
    <property type="entry name" value="Ganglioside M2 (gm2) activator"/>
    <property type="match status" value="1"/>
</dbReference>